<dbReference type="AlphaFoldDB" id="A0A8J3TDX6"/>
<keyword evidence="2 5" id="KW-0812">Transmembrane</keyword>
<feature type="transmembrane region" description="Helical" evidence="5">
    <location>
        <begin position="60"/>
        <end position="79"/>
    </location>
</feature>
<dbReference type="Gene3D" id="3.30.70.20">
    <property type="match status" value="1"/>
</dbReference>
<evidence type="ECO:0000313" key="7">
    <source>
        <dbReference type="EMBL" id="GII23731.1"/>
    </source>
</evidence>
<dbReference type="EMBL" id="BOON01000031">
    <property type="protein sequence ID" value="GII23731.1"/>
    <property type="molecule type" value="Genomic_DNA"/>
</dbReference>
<feature type="transmembrane region" description="Helical" evidence="5">
    <location>
        <begin position="30"/>
        <end position="48"/>
    </location>
</feature>
<reference evidence="7" key="1">
    <citation type="submission" date="2021-01" db="EMBL/GenBank/DDBJ databases">
        <title>Whole genome shotgun sequence of Planosporangium mesophilum NBRC 109066.</title>
        <authorList>
            <person name="Komaki H."/>
            <person name="Tamura T."/>
        </authorList>
    </citation>
    <scope>NUCLEOTIDE SEQUENCE</scope>
    <source>
        <strain evidence="7">NBRC 109066</strain>
    </source>
</reference>
<feature type="transmembrane region" description="Helical" evidence="5">
    <location>
        <begin position="106"/>
        <end position="127"/>
    </location>
</feature>
<organism evidence="7 8">
    <name type="scientific">Planosporangium mesophilum</name>
    <dbReference type="NCBI Taxonomy" id="689768"/>
    <lineage>
        <taxon>Bacteria</taxon>
        <taxon>Bacillati</taxon>
        <taxon>Actinomycetota</taxon>
        <taxon>Actinomycetes</taxon>
        <taxon>Micromonosporales</taxon>
        <taxon>Micromonosporaceae</taxon>
        <taxon>Planosporangium</taxon>
    </lineage>
</organism>
<sequence>MLADAHCTVVIAPDCTAAQSVHLVAHTAGFLSYLLLWVTILWGMMLGRGWAMTRFKHSQLYATHMTLALTAMTLGWVHAFTQLANPVGTVRLIDEFVPFANGRDPIGIGVGVLAAEIMTALLISMPLQRILGYGRWRALHSLAYAAFTLLTGHLLLSGSHVGPLFVKIPVLLMWLSTVVLWLGVSDWALKRKRAITDRASNRLRGQTAEVVVDAGRCTRDGFCEREAPEIFELRADGRLGYRSTVPPEEIEAVARAVRLCPARAIRMNRAGSRVYMPKNETVETETAADRPKETLANVTGFHRRGGK</sequence>
<protein>
    <recommendedName>
        <fullName evidence="6">Ferric oxidoreductase domain-containing protein</fullName>
    </recommendedName>
</protein>
<proteinExistence type="predicted"/>
<comment type="subcellular location">
    <subcellularLocation>
        <location evidence="1">Membrane</location>
        <topology evidence="1">Multi-pass membrane protein</topology>
    </subcellularLocation>
</comment>
<dbReference type="Pfam" id="PF13459">
    <property type="entry name" value="Fer4_15"/>
    <property type="match status" value="1"/>
</dbReference>
<feature type="transmembrane region" description="Helical" evidence="5">
    <location>
        <begin position="139"/>
        <end position="156"/>
    </location>
</feature>
<dbReference type="SUPFAM" id="SSF54862">
    <property type="entry name" value="4Fe-4S ferredoxins"/>
    <property type="match status" value="1"/>
</dbReference>
<evidence type="ECO:0000256" key="2">
    <source>
        <dbReference type="ARBA" id="ARBA00022692"/>
    </source>
</evidence>
<keyword evidence="8" id="KW-1185">Reference proteome</keyword>
<evidence type="ECO:0000259" key="6">
    <source>
        <dbReference type="Pfam" id="PF01794"/>
    </source>
</evidence>
<keyword evidence="4 5" id="KW-0472">Membrane</keyword>
<feature type="transmembrane region" description="Helical" evidence="5">
    <location>
        <begin position="168"/>
        <end position="189"/>
    </location>
</feature>
<dbReference type="Pfam" id="PF01794">
    <property type="entry name" value="Ferric_reduct"/>
    <property type="match status" value="1"/>
</dbReference>
<dbReference type="InterPro" id="IPR013130">
    <property type="entry name" value="Fe3_Rdtase_TM_dom"/>
</dbReference>
<keyword evidence="3 5" id="KW-1133">Transmembrane helix</keyword>
<comment type="caution">
    <text evidence="7">The sequence shown here is derived from an EMBL/GenBank/DDBJ whole genome shotgun (WGS) entry which is preliminary data.</text>
</comment>
<evidence type="ECO:0000256" key="1">
    <source>
        <dbReference type="ARBA" id="ARBA00004141"/>
    </source>
</evidence>
<evidence type="ECO:0000256" key="4">
    <source>
        <dbReference type="ARBA" id="ARBA00023136"/>
    </source>
</evidence>
<evidence type="ECO:0000256" key="3">
    <source>
        <dbReference type="ARBA" id="ARBA00022989"/>
    </source>
</evidence>
<accession>A0A8J3TDX6</accession>
<dbReference type="GO" id="GO:0016020">
    <property type="term" value="C:membrane"/>
    <property type="evidence" value="ECO:0007669"/>
    <property type="project" value="UniProtKB-SubCell"/>
</dbReference>
<dbReference type="Proteomes" id="UP000599074">
    <property type="component" value="Unassembled WGS sequence"/>
</dbReference>
<evidence type="ECO:0000256" key="5">
    <source>
        <dbReference type="SAM" id="Phobius"/>
    </source>
</evidence>
<feature type="domain" description="Ferric oxidoreductase" evidence="6">
    <location>
        <begin position="28"/>
        <end position="150"/>
    </location>
</feature>
<evidence type="ECO:0000313" key="8">
    <source>
        <dbReference type="Proteomes" id="UP000599074"/>
    </source>
</evidence>
<gene>
    <name evidence="7" type="ORF">Pme01_33280</name>
</gene>
<name>A0A8J3TDX6_9ACTN</name>